<comment type="caution">
    <text evidence="8">The sequence shown here is derived from an EMBL/GenBank/DDBJ whole genome shotgun (WGS) entry which is preliminary data.</text>
</comment>
<dbReference type="GO" id="GO:0004526">
    <property type="term" value="F:ribonuclease P activity"/>
    <property type="evidence" value="ECO:0007669"/>
    <property type="project" value="UniProtKB-UniRule"/>
</dbReference>
<dbReference type="PANTHER" id="PTHR33992:SF1">
    <property type="entry name" value="RIBONUCLEASE P PROTEIN COMPONENT"/>
    <property type="match status" value="1"/>
</dbReference>
<keyword evidence="3 6" id="KW-0255">Endonuclease</keyword>
<evidence type="ECO:0000256" key="4">
    <source>
        <dbReference type="ARBA" id="ARBA00022801"/>
    </source>
</evidence>
<dbReference type="SUPFAM" id="SSF54211">
    <property type="entry name" value="Ribosomal protein S5 domain 2-like"/>
    <property type="match status" value="1"/>
</dbReference>
<dbReference type="EMBL" id="DXBM01000063">
    <property type="protein sequence ID" value="HIZ46854.1"/>
    <property type="molecule type" value="Genomic_DNA"/>
</dbReference>
<dbReference type="GO" id="GO:0001682">
    <property type="term" value="P:tRNA 5'-leader removal"/>
    <property type="evidence" value="ECO:0007669"/>
    <property type="project" value="UniProtKB-UniRule"/>
</dbReference>
<reference evidence="8" key="1">
    <citation type="journal article" date="2021" name="PeerJ">
        <title>Extensive microbial diversity within the chicken gut microbiome revealed by metagenomics and culture.</title>
        <authorList>
            <person name="Gilroy R."/>
            <person name="Ravi A."/>
            <person name="Getino M."/>
            <person name="Pursley I."/>
            <person name="Horton D.L."/>
            <person name="Alikhan N.F."/>
            <person name="Baker D."/>
            <person name="Gharbi K."/>
            <person name="Hall N."/>
            <person name="Watson M."/>
            <person name="Adriaenssens E.M."/>
            <person name="Foster-Nyarko E."/>
            <person name="Jarju S."/>
            <person name="Secka A."/>
            <person name="Antonio M."/>
            <person name="Oren A."/>
            <person name="Chaudhuri R.R."/>
            <person name="La Ragione R."/>
            <person name="Hildebrand F."/>
            <person name="Pallen M.J."/>
        </authorList>
    </citation>
    <scope>NUCLEOTIDE SEQUENCE</scope>
    <source>
        <strain evidence="8">ChiHjej12B11-14209</strain>
    </source>
</reference>
<protein>
    <recommendedName>
        <fullName evidence="6 7">Ribonuclease P protein component</fullName>
        <shortName evidence="6">RNase P protein</shortName>
        <shortName evidence="6">RNaseP protein</shortName>
        <ecNumber evidence="6 7">3.1.26.5</ecNumber>
    </recommendedName>
    <alternativeName>
        <fullName evidence="6">Protein C5</fullName>
    </alternativeName>
</protein>
<dbReference type="EC" id="3.1.26.5" evidence="6 7"/>
<dbReference type="GO" id="GO:0030677">
    <property type="term" value="C:ribonuclease P complex"/>
    <property type="evidence" value="ECO:0007669"/>
    <property type="project" value="TreeGrafter"/>
</dbReference>
<keyword evidence="5 6" id="KW-0694">RNA-binding</keyword>
<gene>
    <name evidence="6 8" type="primary">rnpA</name>
    <name evidence="8" type="ORF">IAA19_07560</name>
</gene>
<keyword evidence="1 6" id="KW-0819">tRNA processing</keyword>
<dbReference type="InterPro" id="IPR000100">
    <property type="entry name" value="RNase_P"/>
</dbReference>
<organism evidence="8 9">
    <name type="scientific">Candidatus Olsenella pullistercoris</name>
    <dbReference type="NCBI Taxonomy" id="2838712"/>
    <lineage>
        <taxon>Bacteria</taxon>
        <taxon>Bacillati</taxon>
        <taxon>Actinomycetota</taxon>
        <taxon>Coriobacteriia</taxon>
        <taxon>Coriobacteriales</taxon>
        <taxon>Atopobiaceae</taxon>
        <taxon>Olsenella</taxon>
    </lineage>
</organism>
<dbReference type="Pfam" id="PF00825">
    <property type="entry name" value="Ribonuclease_P"/>
    <property type="match status" value="1"/>
</dbReference>
<dbReference type="Gene3D" id="3.30.230.10">
    <property type="match status" value="1"/>
</dbReference>
<evidence type="ECO:0000256" key="2">
    <source>
        <dbReference type="ARBA" id="ARBA00022722"/>
    </source>
</evidence>
<dbReference type="InterPro" id="IPR014721">
    <property type="entry name" value="Ribsml_uS5_D2-typ_fold_subgr"/>
</dbReference>
<dbReference type="Proteomes" id="UP000824062">
    <property type="component" value="Unassembled WGS sequence"/>
</dbReference>
<comment type="subunit">
    <text evidence="6">Consists of a catalytic RNA component (M1 or rnpB) and a protein subunit.</text>
</comment>
<evidence type="ECO:0000313" key="8">
    <source>
        <dbReference type="EMBL" id="HIZ46854.1"/>
    </source>
</evidence>
<sequence>MQKTIKSRSDFERVFTQGRRLSDKLLRMRVVARDDGLPGRVAFVAAKRLGNAVYRNRCKRVLREAARAALLPMDGYDVILLATNQTHDSSPERVSCAVRRLLGKVVER</sequence>
<evidence type="ECO:0000256" key="5">
    <source>
        <dbReference type="ARBA" id="ARBA00022884"/>
    </source>
</evidence>
<comment type="catalytic activity">
    <reaction evidence="6">
        <text>Endonucleolytic cleavage of RNA, removing 5'-extranucleotides from tRNA precursor.</text>
        <dbReference type="EC" id="3.1.26.5"/>
    </reaction>
</comment>
<evidence type="ECO:0000256" key="7">
    <source>
        <dbReference type="NCBIfam" id="TIGR00188"/>
    </source>
</evidence>
<reference evidence="8" key="2">
    <citation type="submission" date="2021-04" db="EMBL/GenBank/DDBJ databases">
        <authorList>
            <person name="Gilroy R."/>
        </authorList>
    </citation>
    <scope>NUCLEOTIDE SEQUENCE</scope>
    <source>
        <strain evidence="8">ChiHjej12B11-14209</strain>
    </source>
</reference>
<comment type="function">
    <text evidence="6">RNaseP catalyzes the removal of the 5'-leader sequence from pre-tRNA to produce the mature 5'-terminus. It can also cleave other RNA substrates such as 4.5S RNA. The protein component plays an auxiliary but essential role in vivo by binding to the 5'-leader sequence and broadening the substrate specificity of the ribozyme.</text>
</comment>
<dbReference type="PANTHER" id="PTHR33992">
    <property type="entry name" value="RIBONUCLEASE P PROTEIN COMPONENT"/>
    <property type="match status" value="1"/>
</dbReference>
<keyword evidence="4 6" id="KW-0378">Hydrolase</keyword>
<dbReference type="NCBIfam" id="TIGR00188">
    <property type="entry name" value="rnpA"/>
    <property type="match status" value="1"/>
</dbReference>
<dbReference type="AlphaFoldDB" id="A0A9D2JFK3"/>
<evidence type="ECO:0000256" key="6">
    <source>
        <dbReference type="HAMAP-Rule" id="MF_00227"/>
    </source>
</evidence>
<evidence type="ECO:0000256" key="3">
    <source>
        <dbReference type="ARBA" id="ARBA00022759"/>
    </source>
</evidence>
<evidence type="ECO:0000313" key="9">
    <source>
        <dbReference type="Proteomes" id="UP000824062"/>
    </source>
</evidence>
<dbReference type="InterPro" id="IPR020568">
    <property type="entry name" value="Ribosomal_Su5_D2-typ_SF"/>
</dbReference>
<dbReference type="HAMAP" id="MF_00227">
    <property type="entry name" value="RNase_P"/>
    <property type="match status" value="1"/>
</dbReference>
<evidence type="ECO:0000256" key="1">
    <source>
        <dbReference type="ARBA" id="ARBA00022694"/>
    </source>
</evidence>
<proteinExistence type="inferred from homology"/>
<name>A0A9D2JFK3_9ACTN</name>
<comment type="similarity">
    <text evidence="6">Belongs to the RnpA family.</text>
</comment>
<accession>A0A9D2JFK3</accession>
<dbReference type="GO" id="GO:0000049">
    <property type="term" value="F:tRNA binding"/>
    <property type="evidence" value="ECO:0007669"/>
    <property type="project" value="UniProtKB-UniRule"/>
</dbReference>
<keyword evidence="2 6" id="KW-0540">Nuclease</keyword>
<dbReference type="GO" id="GO:0042781">
    <property type="term" value="F:3'-tRNA processing endoribonuclease activity"/>
    <property type="evidence" value="ECO:0007669"/>
    <property type="project" value="TreeGrafter"/>
</dbReference>